<dbReference type="InterPro" id="IPR014626">
    <property type="entry name" value="Sig_transdc_resp-reg_put"/>
</dbReference>
<proteinExistence type="predicted"/>
<dbReference type="PANTHER" id="PTHR33525:SF3">
    <property type="entry name" value="RIBONUCLEASE Y"/>
    <property type="match status" value="1"/>
</dbReference>
<feature type="domain" description="Response regulatory" evidence="2">
    <location>
        <begin position="6"/>
        <end position="121"/>
    </location>
</feature>
<dbReference type="PROSITE" id="PS51833">
    <property type="entry name" value="HDOD"/>
    <property type="match status" value="1"/>
</dbReference>
<evidence type="ECO:0000256" key="1">
    <source>
        <dbReference type="PROSITE-ProRule" id="PRU00169"/>
    </source>
</evidence>
<reference evidence="4" key="1">
    <citation type="submission" date="2017-09" db="EMBL/GenBank/DDBJ databases">
        <title>Complete Genome Sequence of ansamitocin-producing Bacterium Actinosynnema pretiosum X47.</title>
        <authorList>
            <person name="Cao G."/>
            <person name="Zong G."/>
            <person name="Zhong C."/>
            <person name="Fu J."/>
        </authorList>
    </citation>
    <scope>NUCLEOTIDE SEQUENCE [LARGE SCALE GENOMIC DNA]</scope>
    <source>
        <strain evidence="4">X47</strain>
    </source>
</reference>
<dbReference type="SUPFAM" id="SSF109604">
    <property type="entry name" value="HD-domain/PDEase-like"/>
    <property type="match status" value="1"/>
</dbReference>
<dbReference type="SMART" id="SM00448">
    <property type="entry name" value="REC"/>
    <property type="match status" value="1"/>
</dbReference>
<keyword evidence="1" id="KW-0597">Phosphoprotein</keyword>
<dbReference type="InterPro" id="IPR013976">
    <property type="entry name" value="HDOD"/>
</dbReference>
<dbReference type="AlphaFoldDB" id="A0A290Z4G1"/>
<protein>
    <submittedName>
        <fullName evidence="4">Two-component system response regulator</fullName>
    </submittedName>
</protein>
<dbReference type="Proteomes" id="UP000218505">
    <property type="component" value="Chromosome"/>
</dbReference>
<dbReference type="InterPro" id="IPR052340">
    <property type="entry name" value="RNase_Y/CdgJ"/>
</dbReference>
<name>A0A290Z4G1_9PSEU</name>
<dbReference type="InterPro" id="IPR011006">
    <property type="entry name" value="CheY-like_superfamily"/>
</dbReference>
<dbReference type="PANTHER" id="PTHR33525">
    <property type="match status" value="1"/>
</dbReference>
<dbReference type="Pfam" id="PF00072">
    <property type="entry name" value="Response_reg"/>
    <property type="match status" value="1"/>
</dbReference>
<dbReference type="KEGG" id="apre:CNX65_12060"/>
<dbReference type="InterPro" id="IPR001789">
    <property type="entry name" value="Sig_transdc_resp-reg_receiver"/>
</dbReference>
<dbReference type="SUPFAM" id="SSF52172">
    <property type="entry name" value="CheY-like"/>
    <property type="match status" value="1"/>
</dbReference>
<sequence>MSAAHRVLFVDDEPQVLSGLRRSLRKHADRWDLRFAEGGRAALEVMAAEPVDVVVTDMLMPGMTGAELLAEVRRLHPTAGRLVLSGHADREAVIAAVASTQQFLSKPCDADRLVRAVEQVLTVRDLVLDDRLRVVLGEVQSLPKPRSVHQRILDLTAREDCDLDQVVELVESDISLCVEVLKLVSSSFFGQQREVGGIAQAVSLLGVDTIRALAISGKVFSSGATPDNLDLAALRTRSVRTAALARDIALAEGWETPVVHQAFLAGLLRDVGLLVLADSRPDAYRAITAVPEDEHWAAHDAEVAELGCSLPEVSAYLLGTWGFAMPVVRAIACAPAAAGGATGERTARAVDFARQRAVGRAHVDPVEGDWLDAARLEAWNRVCDRAAPGQGTPLREAVVPSAP</sequence>
<feature type="modified residue" description="4-aspartylphosphate" evidence="1">
    <location>
        <position position="57"/>
    </location>
</feature>
<keyword evidence="5" id="KW-1185">Reference proteome</keyword>
<gene>
    <name evidence="4" type="ORF">CNX65_12060</name>
</gene>
<organism evidence="4 5">
    <name type="scientific">Actinosynnema pretiosum</name>
    <dbReference type="NCBI Taxonomy" id="42197"/>
    <lineage>
        <taxon>Bacteria</taxon>
        <taxon>Bacillati</taxon>
        <taxon>Actinomycetota</taxon>
        <taxon>Actinomycetes</taxon>
        <taxon>Pseudonocardiales</taxon>
        <taxon>Pseudonocardiaceae</taxon>
        <taxon>Actinosynnema</taxon>
    </lineage>
</organism>
<dbReference type="GO" id="GO:0000160">
    <property type="term" value="P:phosphorelay signal transduction system"/>
    <property type="evidence" value="ECO:0007669"/>
    <property type="project" value="InterPro"/>
</dbReference>
<evidence type="ECO:0000313" key="5">
    <source>
        <dbReference type="Proteomes" id="UP000218505"/>
    </source>
</evidence>
<evidence type="ECO:0000313" key="4">
    <source>
        <dbReference type="EMBL" id="ATE53941.1"/>
    </source>
</evidence>
<feature type="domain" description="HDOD" evidence="3">
    <location>
        <begin position="142"/>
        <end position="337"/>
    </location>
</feature>
<dbReference type="RefSeq" id="WP_096492867.1">
    <property type="nucleotide sequence ID" value="NZ_CP023445.1"/>
</dbReference>
<dbReference type="Pfam" id="PF08668">
    <property type="entry name" value="HDOD"/>
    <property type="match status" value="1"/>
</dbReference>
<dbReference type="Gene3D" id="3.40.50.2300">
    <property type="match status" value="1"/>
</dbReference>
<evidence type="ECO:0000259" key="3">
    <source>
        <dbReference type="PROSITE" id="PS51833"/>
    </source>
</evidence>
<dbReference type="PROSITE" id="PS50110">
    <property type="entry name" value="RESPONSE_REGULATORY"/>
    <property type="match status" value="1"/>
</dbReference>
<dbReference type="Gene3D" id="1.10.3210.10">
    <property type="entry name" value="Hypothetical protein af1432"/>
    <property type="match status" value="1"/>
</dbReference>
<evidence type="ECO:0000259" key="2">
    <source>
        <dbReference type="PROSITE" id="PS50110"/>
    </source>
</evidence>
<dbReference type="CDD" id="cd17569">
    <property type="entry name" value="REC_HupR-like"/>
    <property type="match status" value="1"/>
</dbReference>
<dbReference type="EMBL" id="CP023445">
    <property type="protein sequence ID" value="ATE53941.1"/>
    <property type="molecule type" value="Genomic_DNA"/>
</dbReference>
<dbReference type="PIRSF" id="PIRSF036883">
    <property type="entry name" value="RR_HD-GYP_mod"/>
    <property type="match status" value="1"/>
</dbReference>
<accession>A0A290Z4G1</accession>